<dbReference type="PANTHER" id="PTHR43000">
    <property type="entry name" value="DTDP-D-GLUCOSE 4,6-DEHYDRATASE-RELATED"/>
    <property type="match status" value="1"/>
</dbReference>
<name>A0A1F5FV50_9BACT</name>
<dbReference type="Proteomes" id="UP000179252">
    <property type="component" value="Unassembled WGS sequence"/>
</dbReference>
<dbReference type="AlphaFoldDB" id="A0A1F5FV50"/>
<protein>
    <recommendedName>
        <fullName evidence="1">NAD(P)-binding domain-containing protein</fullName>
    </recommendedName>
</protein>
<sequence>MKKALITGVAGFVGSHLSEYLLSQKISVYGFFHPSHSIENILHLKDKINLVPCDILDKKNLQPQTSEINPDYVFHLAAFSSPADSFKNPKDTLTNNILGQLNLLEGLLRAKSKAQILIVGSGDEYGDIEKKYLPADEQTPLAPTSPYAVSKVAQDMLGLQFFLHSRLHIIRVRPFNHIGPRQSRAFVVPAFASQIAALEKEGHGTIKVGNLESWRDFTDVRDMVRAYLLALEKGVPGEVYNIGSGKPIKISDLLNKLISLSKAKIEVDQDKNLFRPVDIKKIYCNFSKFQSQTGWTPKIPLSKTLSDTIKYERDKLKSEVRNSKY</sequence>
<evidence type="ECO:0000313" key="2">
    <source>
        <dbReference type="EMBL" id="OGD83472.1"/>
    </source>
</evidence>
<dbReference type="Pfam" id="PF16363">
    <property type="entry name" value="GDP_Man_Dehyd"/>
    <property type="match status" value="1"/>
</dbReference>
<dbReference type="CDD" id="cd05260">
    <property type="entry name" value="GDP_MD_SDR_e"/>
    <property type="match status" value="1"/>
</dbReference>
<dbReference type="InterPro" id="IPR036291">
    <property type="entry name" value="NAD(P)-bd_dom_sf"/>
</dbReference>
<dbReference type="Gene3D" id="3.90.25.10">
    <property type="entry name" value="UDP-galactose 4-epimerase, domain 1"/>
    <property type="match status" value="1"/>
</dbReference>
<evidence type="ECO:0000313" key="3">
    <source>
        <dbReference type="Proteomes" id="UP000179252"/>
    </source>
</evidence>
<dbReference type="PRINTS" id="PR01713">
    <property type="entry name" value="NUCEPIMERASE"/>
</dbReference>
<accession>A0A1F5FV50</accession>
<organism evidence="2 3">
    <name type="scientific">Candidatus Curtissbacteria bacterium RBG_13_40_7</name>
    <dbReference type="NCBI Taxonomy" id="1797706"/>
    <lineage>
        <taxon>Bacteria</taxon>
        <taxon>Candidatus Curtissiibacteriota</taxon>
    </lineage>
</organism>
<dbReference type="InterPro" id="IPR016040">
    <property type="entry name" value="NAD(P)-bd_dom"/>
</dbReference>
<dbReference type="Gene3D" id="3.40.50.720">
    <property type="entry name" value="NAD(P)-binding Rossmann-like Domain"/>
    <property type="match status" value="1"/>
</dbReference>
<dbReference type="EMBL" id="MFAU01000046">
    <property type="protein sequence ID" value="OGD83472.1"/>
    <property type="molecule type" value="Genomic_DNA"/>
</dbReference>
<dbReference type="SUPFAM" id="SSF51735">
    <property type="entry name" value="NAD(P)-binding Rossmann-fold domains"/>
    <property type="match status" value="1"/>
</dbReference>
<proteinExistence type="predicted"/>
<gene>
    <name evidence="2" type="ORF">A2165_01745</name>
</gene>
<evidence type="ECO:0000259" key="1">
    <source>
        <dbReference type="Pfam" id="PF16363"/>
    </source>
</evidence>
<reference evidence="2 3" key="1">
    <citation type="journal article" date="2016" name="Nat. Commun.">
        <title>Thousands of microbial genomes shed light on interconnected biogeochemical processes in an aquifer system.</title>
        <authorList>
            <person name="Anantharaman K."/>
            <person name="Brown C.T."/>
            <person name="Hug L.A."/>
            <person name="Sharon I."/>
            <person name="Castelle C.J."/>
            <person name="Probst A.J."/>
            <person name="Thomas B.C."/>
            <person name="Singh A."/>
            <person name="Wilkins M.J."/>
            <person name="Karaoz U."/>
            <person name="Brodie E.L."/>
            <person name="Williams K.H."/>
            <person name="Hubbard S.S."/>
            <person name="Banfield J.F."/>
        </authorList>
    </citation>
    <scope>NUCLEOTIDE SEQUENCE [LARGE SCALE GENOMIC DNA]</scope>
</reference>
<comment type="caution">
    <text evidence="2">The sequence shown here is derived from an EMBL/GenBank/DDBJ whole genome shotgun (WGS) entry which is preliminary data.</text>
</comment>
<feature type="domain" description="NAD(P)-binding" evidence="1">
    <location>
        <begin position="5"/>
        <end position="307"/>
    </location>
</feature>